<protein>
    <recommendedName>
        <fullName evidence="12">Glycosyltransferase</fullName>
    </recommendedName>
</protein>
<evidence type="ECO:0000256" key="6">
    <source>
        <dbReference type="ARBA" id="ARBA00022944"/>
    </source>
</evidence>
<dbReference type="Gene3D" id="3.40.50.2000">
    <property type="entry name" value="Glycogen Phosphorylase B"/>
    <property type="match status" value="1"/>
</dbReference>
<dbReference type="InterPro" id="IPR043148">
    <property type="entry name" value="TagF_C"/>
</dbReference>
<dbReference type="Gene3D" id="3.40.50.11820">
    <property type="match status" value="1"/>
</dbReference>
<organism evidence="10 11">
    <name type="scientific">Enterococcus diestrammenae</name>
    <dbReference type="NCBI Taxonomy" id="1155073"/>
    <lineage>
        <taxon>Bacteria</taxon>
        <taxon>Bacillati</taxon>
        <taxon>Bacillota</taxon>
        <taxon>Bacilli</taxon>
        <taxon>Lactobacillales</taxon>
        <taxon>Enterococcaceae</taxon>
        <taxon>Enterococcus</taxon>
    </lineage>
</organism>
<accession>A0ABV0F2A6</accession>
<evidence type="ECO:0000313" key="10">
    <source>
        <dbReference type="EMBL" id="MEO1781202.1"/>
    </source>
</evidence>
<dbReference type="PANTHER" id="PTHR37316">
    <property type="entry name" value="TEICHOIC ACID GLYCEROL-PHOSPHATE PRIMASE"/>
    <property type="match status" value="1"/>
</dbReference>
<name>A0ABV0F2A6_9ENTE</name>
<comment type="similarity">
    <text evidence="2">Belongs to the CDP-glycerol glycerophosphotransferase family.</text>
</comment>
<dbReference type="Pfam" id="PF13457">
    <property type="entry name" value="GW"/>
    <property type="match status" value="2"/>
</dbReference>
<dbReference type="RefSeq" id="WP_161870804.1">
    <property type="nucleotide sequence ID" value="NZ_MAEI02000001.1"/>
</dbReference>
<evidence type="ECO:0000313" key="11">
    <source>
        <dbReference type="Proteomes" id="UP001429357"/>
    </source>
</evidence>
<dbReference type="InterPro" id="IPR007554">
    <property type="entry name" value="Glycerophosphate_synth"/>
</dbReference>
<dbReference type="Pfam" id="PF00534">
    <property type="entry name" value="Glycos_transf_1"/>
    <property type="match status" value="1"/>
</dbReference>
<dbReference type="InterPro" id="IPR025987">
    <property type="entry name" value="GW_dom"/>
</dbReference>
<keyword evidence="11" id="KW-1185">Reference proteome</keyword>
<keyword evidence="5" id="KW-0732">Signal</keyword>
<keyword evidence="4" id="KW-0808">Transferase</keyword>
<dbReference type="PANTHER" id="PTHR37316:SF3">
    <property type="entry name" value="TEICHOIC ACID GLYCEROL-PHOSPHATE TRANSFERASE"/>
    <property type="match status" value="1"/>
</dbReference>
<keyword evidence="6" id="KW-0777">Teichoic acid biosynthesis</keyword>
<evidence type="ECO:0000256" key="5">
    <source>
        <dbReference type="ARBA" id="ARBA00022729"/>
    </source>
</evidence>
<evidence type="ECO:0008006" key="12">
    <source>
        <dbReference type="Google" id="ProtNLM"/>
    </source>
</evidence>
<evidence type="ECO:0000259" key="8">
    <source>
        <dbReference type="Pfam" id="PF00534"/>
    </source>
</evidence>
<dbReference type="Pfam" id="PF04464">
    <property type="entry name" value="Glyphos_transf"/>
    <property type="match status" value="1"/>
</dbReference>
<sequence length="1195" mass="137466">MAYQTMEIKSVMRKYFHKYTSRTHNIRYKYAELYDEAPIQEKTVLYESRDGNSFVDSPYRIFQELVTNTEFKDFRHTIVINENNIAAKAIIEKIVELIPNKVTNQISYVIRNSDDYLECLASYKYLINNSTFQNFFIKKDEQIYINTWHGTPLKYMGFDIPGNPSQSQNVLRNYLMTDYLLSPNAHTSKIFTNGYKLEGIYQGQLMESGYPRIDNTYHPLTNMDEKLSYFGITLDGRPTILYCPTWSGSSITSPANNIKQLIAEFDYLQQELGKDYQLFVKVHPYLYPFVKDLEELAGVLISDFFDVNELLSVVDILVTDYSSIFFDFLVEEKPIFFYCPDYEQYIGDRGVYLPLDSLPGPLSTTIMVLCEQLKDYTKKQENGYEAVVSSYRQTFCQYDDGQVAKRLINQIFLGVDEELKVVPTENGKERLVFYPGSMENNGITSSFINLMHNLDYEKYDVSLLLRTTRDYEDIILTNLARLPKQVRLLFRPGNPLLRFSEDLADDKFRSDPQNPQRLKELPERGYRRESRRALGNTSFKAAIDFSGYSFYWGIYTAFAEAKTKIVYQHNDLFSDSNKVIEGRKVHYLNLNALFRLYNQFDYILSVSKATMSVNRESLAQFVNNPDKFQYCINTIDPTRILTLAGKLEADDSIDETTTPTVDFKLHKEAGVGNVIESRVPVYQDLSCIEKKQETIYSFIPGERIETAARAEVAGRCYVKTLKEHILIGWIEEQFIVPGLDPVLEKTPHESLYRMIYPGNHLIWKEPKDTVKENVEVTDARSTRGIYFHSKWLVRTMRSAYVDVWVRGELLGWVDIAAAKDVYSHATTAVRSYYKAMSYKVNHSLSFKIKENTLMRFTEDFYGRVSLNEGDIVWARPIGLFDNRPQVVDLKQLNKSVLHVVTKAITAKGASYQLEKDGRTIGWISVDKVIQIDASKDVLLATTDIDVVLKLKENNVLYQSLTLENPVNMSIDYHIGYPATQMYETIEGMIYRIDLDTNRYAYAPESAVTIIKNNMLTDINGDTILPINPAYQNFVNIGRLSPEKNQANLILAFKTFVQEQPDARLYIMGDGVLKDELLDLIMTSGLQEKVFLLGQKPNPFEILVQCDCFILPSLYEGQPMVLLEAMTLGMTIIASDIPANRDVLKDGTRGILIEGTTSEAIADTLLAGDYLNRHFDTFDAYEYNRQAVASFYHFIE</sequence>
<keyword evidence="3" id="KW-1003">Cell membrane</keyword>
<gene>
    <name evidence="10" type="ORF">BAU18_000781</name>
</gene>
<comment type="caution">
    <text evidence="10">The sequence shown here is derived from an EMBL/GenBank/DDBJ whole genome shotgun (WGS) entry which is preliminary data.</text>
</comment>
<evidence type="ECO:0000256" key="1">
    <source>
        <dbReference type="ARBA" id="ARBA00004202"/>
    </source>
</evidence>
<feature type="domain" description="Glycosyl transferase family 1" evidence="8">
    <location>
        <begin position="1030"/>
        <end position="1164"/>
    </location>
</feature>
<keyword evidence="7" id="KW-0472">Membrane</keyword>
<evidence type="ECO:0000256" key="7">
    <source>
        <dbReference type="ARBA" id="ARBA00023136"/>
    </source>
</evidence>
<evidence type="ECO:0000256" key="4">
    <source>
        <dbReference type="ARBA" id="ARBA00022679"/>
    </source>
</evidence>
<dbReference type="InterPro" id="IPR038200">
    <property type="entry name" value="GW_dom_sf"/>
</dbReference>
<dbReference type="InterPro" id="IPR001296">
    <property type="entry name" value="Glyco_trans_1"/>
</dbReference>
<reference evidence="10 11" key="2">
    <citation type="submission" date="2024-02" db="EMBL/GenBank/DDBJ databases">
        <title>The Genome Sequence of Enterococcus diestrammenae JM9A.</title>
        <authorList>
            <person name="Earl A."/>
            <person name="Manson A."/>
            <person name="Gilmore M."/>
            <person name="Sanders J."/>
            <person name="Shea T."/>
            <person name="Howe W."/>
            <person name="Livny J."/>
            <person name="Cuomo C."/>
            <person name="Neafsey D."/>
            <person name="Birren B."/>
        </authorList>
    </citation>
    <scope>NUCLEOTIDE SEQUENCE [LARGE SCALE GENOMIC DNA]</scope>
    <source>
        <strain evidence="10 11">JM9A</strain>
    </source>
</reference>
<comment type="subcellular location">
    <subcellularLocation>
        <location evidence="1">Cell membrane</location>
        <topology evidence="1">Peripheral membrane protein</topology>
    </subcellularLocation>
</comment>
<evidence type="ECO:0000259" key="9">
    <source>
        <dbReference type="Pfam" id="PF13457"/>
    </source>
</evidence>
<dbReference type="Gene3D" id="3.40.50.12580">
    <property type="match status" value="1"/>
</dbReference>
<dbReference type="Proteomes" id="UP001429357">
    <property type="component" value="Unassembled WGS sequence"/>
</dbReference>
<dbReference type="CDD" id="cd03811">
    <property type="entry name" value="GT4_GT28_WabH-like"/>
    <property type="match status" value="1"/>
</dbReference>
<dbReference type="SUPFAM" id="SSF82057">
    <property type="entry name" value="Prokaryotic SH3-related domain"/>
    <property type="match status" value="1"/>
</dbReference>
<dbReference type="InterPro" id="IPR051612">
    <property type="entry name" value="Teichoic_Acid_Biosynth"/>
</dbReference>
<dbReference type="EMBL" id="MAEI02000001">
    <property type="protein sequence ID" value="MEO1781202.1"/>
    <property type="molecule type" value="Genomic_DNA"/>
</dbReference>
<feature type="domain" description="GW" evidence="9">
    <location>
        <begin position="865"/>
        <end position="925"/>
    </location>
</feature>
<reference evidence="11" key="1">
    <citation type="submission" date="2016-06" db="EMBL/GenBank/DDBJ databases">
        <title>Four novel species of enterococci isolated from chicken manure.</title>
        <authorList>
            <person name="Van Tyne D."/>
        </authorList>
    </citation>
    <scope>NUCLEOTIDE SEQUENCE [LARGE SCALE GENOMIC DNA]</scope>
    <source>
        <strain evidence="11">JM9A</strain>
    </source>
</reference>
<evidence type="ECO:0000256" key="2">
    <source>
        <dbReference type="ARBA" id="ARBA00010488"/>
    </source>
</evidence>
<dbReference type="Gene3D" id="2.30.30.170">
    <property type="match status" value="1"/>
</dbReference>
<dbReference type="SUPFAM" id="SSF53756">
    <property type="entry name" value="UDP-Glycosyltransferase/glycogen phosphorylase"/>
    <property type="match status" value="2"/>
</dbReference>
<dbReference type="InterPro" id="IPR043149">
    <property type="entry name" value="TagF_N"/>
</dbReference>
<feature type="domain" description="GW" evidence="9">
    <location>
        <begin position="761"/>
        <end position="817"/>
    </location>
</feature>
<proteinExistence type="inferred from homology"/>
<evidence type="ECO:0000256" key="3">
    <source>
        <dbReference type="ARBA" id="ARBA00022475"/>
    </source>
</evidence>